<dbReference type="RefSeq" id="WP_161040248.1">
    <property type="nucleotide sequence ID" value="NZ_WWCM01000011.1"/>
</dbReference>
<keyword evidence="17" id="KW-1185">Reference proteome</keyword>
<dbReference type="SUPFAM" id="SSF56935">
    <property type="entry name" value="Porins"/>
    <property type="match status" value="1"/>
</dbReference>
<dbReference type="InterPro" id="IPR037066">
    <property type="entry name" value="Plug_dom_sf"/>
</dbReference>
<evidence type="ECO:0000256" key="7">
    <source>
        <dbReference type="ARBA" id="ARBA00023136"/>
    </source>
</evidence>
<organism evidence="16 17">
    <name type="scientific">Duganella qianjiadongensis</name>
    <dbReference type="NCBI Taxonomy" id="2692176"/>
    <lineage>
        <taxon>Bacteria</taxon>
        <taxon>Pseudomonadati</taxon>
        <taxon>Pseudomonadota</taxon>
        <taxon>Betaproteobacteria</taxon>
        <taxon>Burkholderiales</taxon>
        <taxon>Oxalobacteraceae</taxon>
        <taxon>Telluria group</taxon>
        <taxon>Duganella</taxon>
    </lineage>
</organism>
<evidence type="ECO:0000313" key="17">
    <source>
        <dbReference type="Proteomes" id="UP000478090"/>
    </source>
</evidence>
<evidence type="ECO:0000256" key="2">
    <source>
        <dbReference type="ARBA" id="ARBA00009810"/>
    </source>
</evidence>
<comment type="subcellular location">
    <subcellularLocation>
        <location evidence="1 10">Cell outer membrane</location>
        <topology evidence="1 10">Multi-pass membrane protein</topology>
    </subcellularLocation>
</comment>
<reference evidence="16 17" key="1">
    <citation type="submission" date="2019-12" db="EMBL/GenBank/DDBJ databases">
        <title>Novel species isolated from a subtropical stream in China.</title>
        <authorList>
            <person name="Lu H."/>
        </authorList>
    </citation>
    <scope>NUCLEOTIDE SEQUENCE [LARGE SCALE GENOMIC DNA]</scope>
    <source>
        <strain evidence="16 17">CY13W</strain>
    </source>
</reference>
<keyword evidence="7 10" id="KW-0472">Membrane</keyword>
<evidence type="ECO:0000256" key="8">
    <source>
        <dbReference type="ARBA" id="ARBA00023170"/>
    </source>
</evidence>
<name>A0ABW9VN24_9BURK</name>
<comment type="similarity">
    <text evidence="2 10 11">Belongs to the TonB-dependent receptor family.</text>
</comment>
<evidence type="ECO:0000256" key="1">
    <source>
        <dbReference type="ARBA" id="ARBA00004571"/>
    </source>
</evidence>
<feature type="signal peptide" evidence="13">
    <location>
        <begin position="1"/>
        <end position="22"/>
    </location>
</feature>
<keyword evidence="9 10" id="KW-0998">Cell outer membrane</keyword>
<evidence type="ECO:0000256" key="12">
    <source>
        <dbReference type="SAM" id="MobiDB-lite"/>
    </source>
</evidence>
<comment type="caution">
    <text evidence="16">The sequence shown here is derived from an EMBL/GenBank/DDBJ whole genome shotgun (WGS) entry which is preliminary data.</text>
</comment>
<keyword evidence="5 10" id="KW-0812">Transmembrane</keyword>
<evidence type="ECO:0000256" key="9">
    <source>
        <dbReference type="ARBA" id="ARBA00023237"/>
    </source>
</evidence>
<evidence type="ECO:0000256" key="5">
    <source>
        <dbReference type="ARBA" id="ARBA00022692"/>
    </source>
</evidence>
<evidence type="ECO:0000259" key="15">
    <source>
        <dbReference type="Pfam" id="PF07715"/>
    </source>
</evidence>
<dbReference type="InterPro" id="IPR039426">
    <property type="entry name" value="TonB-dep_rcpt-like"/>
</dbReference>
<protein>
    <submittedName>
        <fullName evidence="16">TonB-dependent receptor</fullName>
    </submittedName>
</protein>
<feature type="domain" description="TonB-dependent receptor-like beta-barrel" evidence="14">
    <location>
        <begin position="244"/>
        <end position="735"/>
    </location>
</feature>
<feature type="chain" id="PRO_5046089092" evidence="13">
    <location>
        <begin position="23"/>
        <end position="767"/>
    </location>
</feature>
<feature type="region of interest" description="Disordered" evidence="12">
    <location>
        <begin position="43"/>
        <end position="68"/>
    </location>
</feature>
<dbReference type="InterPro" id="IPR000531">
    <property type="entry name" value="Beta-barrel_TonB"/>
</dbReference>
<evidence type="ECO:0000256" key="4">
    <source>
        <dbReference type="ARBA" id="ARBA00022452"/>
    </source>
</evidence>
<dbReference type="CDD" id="cd01347">
    <property type="entry name" value="ligand_gated_channel"/>
    <property type="match status" value="1"/>
</dbReference>
<accession>A0ABW9VN24</accession>
<sequence>MQKTSLAMGLSTAMLLPLAAVAQPADTDKTVDMREVLVLGKRLDPNPNAEAGTPYKAKTSGDSRHTRPLAETPQTISVVTKAAIDDSGLTDLKQILAAQPGITLGTGENGNAFGDRYIIRGQEARSDVFVDGLRDPGMSTRESFAVEQIEISKGPNSSFAGRGTAGGAVNAITKQATLDHDFTRFSAGVGSDSQRRITSDVNRGYGENFAVRANILWGEEDVPGRAPSSRSRSGLALSGLWEASDKFSLTTDYYGLRTKDNMPDLGGYLVGTVPNRVPATNVPVYAQTSDFLKSDVDTLTARINWKIAPDLKLTSLTRYGKSSNAYVTTGANIGTRYNGINAVPFTVASLDAGHTGWQEVDYFAHQSNLRWDKELAGLKHEFIFGAEYTDHKVLSGTYQITNTGAYNCRNAANGAPAVGPLNSYCLSDAYGQNYANLSTLAGRSATRLGWNQDWKVKTVALTAMDTVDLTEKLSAFAGIRADYFDLDLVRRNNTTGVITGDYAYSDTLVNGHFGLSYKIAKDAIIYGSVASAQDINGGEADSGTSSGYGGAVLYDGKIAGAKPETSINYELGTKWDLFDHKLLVTAALFQTTKKDVMEGANYDTVGTFNTGKNRVRGLELGVAGNFTERLSGQIGGSIMQSEVLGSATASNIGKPLSNFAKKSFSAQLKFQHTDAFSYGAVARHESDRCGGQPDTAAGYTNGVCAQPVPAFTVYDIFGAYRFSRRFDLRLNVLNVGNKDYYTAVYRSGAFLYKGDARAVRLTVNYEL</sequence>
<keyword evidence="4 10" id="KW-1134">Transmembrane beta strand</keyword>
<keyword evidence="13" id="KW-0732">Signal</keyword>
<dbReference type="InterPro" id="IPR036942">
    <property type="entry name" value="Beta-barrel_TonB_sf"/>
</dbReference>
<dbReference type="Pfam" id="PF07715">
    <property type="entry name" value="Plug"/>
    <property type="match status" value="1"/>
</dbReference>
<dbReference type="InterPro" id="IPR012910">
    <property type="entry name" value="Plug_dom"/>
</dbReference>
<keyword evidence="6 11" id="KW-0798">TonB box</keyword>
<evidence type="ECO:0000256" key="13">
    <source>
        <dbReference type="SAM" id="SignalP"/>
    </source>
</evidence>
<evidence type="ECO:0000256" key="10">
    <source>
        <dbReference type="PROSITE-ProRule" id="PRU01360"/>
    </source>
</evidence>
<dbReference type="PROSITE" id="PS52016">
    <property type="entry name" value="TONB_DEPENDENT_REC_3"/>
    <property type="match status" value="1"/>
</dbReference>
<dbReference type="PANTHER" id="PTHR32552:SF83">
    <property type="entry name" value="BLR3904 PROTEIN"/>
    <property type="match status" value="1"/>
</dbReference>
<keyword evidence="8 16" id="KW-0675">Receptor</keyword>
<evidence type="ECO:0000259" key="14">
    <source>
        <dbReference type="Pfam" id="PF00593"/>
    </source>
</evidence>
<evidence type="ECO:0000256" key="3">
    <source>
        <dbReference type="ARBA" id="ARBA00022448"/>
    </source>
</evidence>
<feature type="domain" description="TonB-dependent receptor plug" evidence="15">
    <location>
        <begin position="69"/>
        <end position="168"/>
    </location>
</feature>
<dbReference type="Gene3D" id="2.40.170.20">
    <property type="entry name" value="TonB-dependent receptor, beta-barrel domain"/>
    <property type="match status" value="1"/>
</dbReference>
<proteinExistence type="inferred from homology"/>
<dbReference type="Gene3D" id="2.170.130.10">
    <property type="entry name" value="TonB-dependent receptor, plug domain"/>
    <property type="match status" value="1"/>
</dbReference>
<gene>
    <name evidence="16" type="ORF">GTP27_16250</name>
</gene>
<dbReference type="Proteomes" id="UP000478090">
    <property type="component" value="Unassembled WGS sequence"/>
</dbReference>
<keyword evidence="3 10" id="KW-0813">Transport</keyword>
<evidence type="ECO:0000313" key="16">
    <source>
        <dbReference type="EMBL" id="MYM40880.1"/>
    </source>
</evidence>
<evidence type="ECO:0000256" key="11">
    <source>
        <dbReference type="RuleBase" id="RU003357"/>
    </source>
</evidence>
<dbReference type="PANTHER" id="PTHR32552">
    <property type="entry name" value="FERRICHROME IRON RECEPTOR-RELATED"/>
    <property type="match status" value="1"/>
</dbReference>
<dbReference type="EMBL" id="WWCM01000011">
    <property type="protein sequence ID" value="MYM40880.1"/>
    <property type="molecule type" value="Genomic_DNA"/>
</dbReference>
<evidence type="ECO:0000256" key="6">
    <source>
        <dbReference type="ARBA" id="ARBA00023077"/>
    </source>
</evidence>
<dbReference type="Pfam" id="PF00593">
    <property type="entry name" value="TonB_dep_Rec_b-barrel"/>
    <property type="match status" value="1"/>
</dbReference>